<organism evidence="17 18">
    <name type="scientific">Kutzneria chonburiensis</name>
    <dbReference type="NCBI Taxonomy" id="1483604"/>
    <lineage>
        <taxon>Bacteria</taxon>
        <taxon>Bacillati</taxon>
        <taxon>Actinomycetota</taxon>
        <taxon>Actinomycetes</taxon>
        <taxon>Pseudonocardiales</taxon>
        <taxon>Pseudonocardiaceae</taxon>
        <taxon>Kutzneria</taxon>
    </lineage>
</organism>
<comment type="cofactor">
    <cofactor evidence="2">
        <name>K(+)</name>
        <dbReference type="ChEBI" id="CHEBI:29103"/>
    </cofactor>
</comment>
<keyword evidence="16" id="KW-0479">Metal-binding</keyword>
<dbReference type="NCBIfam" id="NF009855">
    <property type="entry name" value="PRK13321.1"/>
    <property type="match status" value="1"/>
</dbReference>
<evidence type="ECO:0000256" key="13">
    <source>
        <dbReference type="ARBA" id="ARBA00022993"/>
    </source>
</evidence>
<name>A0ABV6N2F3_9PSEU</name>
<dbReference type="InterPro" id="IPR004619">
    <property type="entry name" value="Type_III_PanK"/>
</dbReference>
<evidence type="ECO:0000313" key="17">
    <source>
        <dbReference type="EMBL" id="MFC0546740.1"/>
    </source>
</evidence>
<keyword evidence="10 16" id="KW-0418">Kinase</keyword>
<dbReference type="NCBIfam" id="TIGR00671">
    <property type="entry name" value="baf"/>
    <property type="match status" value="1"/>
</dbReference>
<comment type="caution">
    <text evidence="16">Lacks conserved residue(s) required for the propagation of feature annotation.</text>
</comment>
<comment type="subunit">
    <text evidence="5 16">Homodimer.</text>
</comment>
<evidence type="ECO:0000256" key="4">
    <source>
        <dbReference type="ARBA" id="ARBA00005225"/>
    </source>
</evidence>
<evidence type="ECO:0000256" key="14">
    <source>
        <dbReference type="ARBA" id="ARBA00038036"/>
    </source>
</evidence>
<dbReference type="PANTHER" id="PTHR34265">
    <property type="entry name" value="TYPE III PANTOTHENATE KINASE"/>
    <property type="match status" value="1"/>
</dbReference>
<evidence type="ECO:0000256" key="1">
    <source>
        <dbReference type="ARBA" id="ARBA00001206"/>
    </source>
</evidence>
<dbReference type="SUPFAM" id="SSF53067">
    <property type="entry name" value="Actin-like ATPase domain"/>
    <property type="match status" value="2"/>
</dbReference>
<evidence type="ECO:0000256" key="9">
    <source>
        <dbReference type="ARBA" id="ARBA00022741"/>
    </source>
</evidence>
<dbReference type="HAMAP" id="MF_01274">
    <property type="entry name" value="Pantothen_kinase_3"/>
    <property type="match status" value="1"/>
</dbReference>
<feature type="binding site" evidence="16">
    <location>
        <begin position="6"/>
        <end position="13"/>
    </location>
    <ligand>
        <name>ATP</name>
        <dbReference type="ChEBI" id="CHEBI:30616"/>
    </ligand>
</feature>
<keyword evidence="8 16" id="KW-0808">Transferase</keyword>
<evidence type="ECO:0000256" key="12">
    <source>
        <dbReference type="ARBA" id="ARBA00022958"/>
    </source>
</evidence>
<dbReference type="RefSeq" id="WP_273936992.1">
    <property type="nucleotide sequence ID" value="NZ_CP097263.1"/>
</dbReference>
<evidence type="ECO:0000313" key="18">
    <source>
        <dbReference type="Proteomes" id="UP001589810"/>
    </source>
</evidence>
<dbReference type="CDD" id="cd24015">
    <property type="entry name" value="ASKHA_NBD_PanK-III"/>
    <property type="match status" value="1"/>
</dbReference>
<evidence type="ECO:0000256" key="6">
    <source>
        <dbReference type="ARBA" id="ARBA00012102"/>
    </source>
</evidence>
<evidence type="ECO:0000256" key="11">
    <source>
        <dbReference type="ARBA" id="ARBA00022840"/>
    </source>
</evidence>
<comment type="catalytic activity">
    <reaction evidence="1 16">
        <text>(R)-pantothenate + ATP = (R)-4'-phosphopantothenate + ADP + H(+)</text>
        <dbReference type="Rhea" id="RHEA:16373"/>
        <dbReference type="ChEBI" id="CHEBI:10986"/>
        <dbReference type="ChEBI" id="CHEBI:15378"/>
        <dbReference type="ChEBI" id="CHEBI:29032"/>
        <dbReference type="ChEBI" id="CHEBI:30616"/>
        <dbReference type="ChEBI" id="CHEBI:456216"/>
        <dbReference type="EC" id="2.7.1.33"/>
    </reaction>
</comment>
<comment type="subcellular location">
    <subcellularLocation>
        <location evidence="3 16">Cytoplasm</location>
    </subcellularLocation>
</comment>
<protein>
    <recommendedName>
        <fullName evidence="15 16">Type III pantothenate kinase</fullName>
        <ecNumber evidence="6 16">2.7.1.33</ecNumber>
    </recommendedName>
    <alternativeName>
        <fullName evidence="16">PanK-III</fullName>
    </alternativeName>
    <alternativeName>
        <fullName evidence="16">Pantothenic acid kinase</fullName>
    </alternativeName>
</protein>
<comment type="pathway">
    <text evidence="4 16">Cofactor biosynthesis; coenzyme A biosynthesis; CoA from (R)-pantothenate: step 1/5.</text>
</comment>
<proteinExistence type="inferred from homology"/>
<keyword evidence="12 16" id="KW-0630">Potassium</keyword>
<feature type="binding site" evidence="16">
    <location>
        <begin position="105"/>
        <end position="108"/>
    </location>
    <ligand>
        <name>substrate</name>
    </ligand>
</feature>
<comment type="cofactor">
    <cofactor evidence="16">
        <name>NH4(+)</name>
        <dbReference type="ChEBI" id="CHEBI:28938"/>
    </cofactor>
    <cofactor evidence="16">
        <name>K(+)</name>
        <dbReference type="ChEBI" id="CHEBI:29103"/>
    </cofactor>
    <text evidence="16">A monovalent cation. Ammonium or potassium.</text>
</comment>
<evidence type="ECO:0000256" key="3">
    <source>
        <dbReference type="ARBA" id="ARBA00004496"/>
    </source>
</evidence>
<comment type="similarity">
    <text evidence="14 16">Belongs to the type III pantothenate kinase family.</text>
</comment>
<evidence type="ECO:0000256" key="15">
    <source>
        <dbReference type="ARBA" id="ARBA00040883"/>
    </source>
</evidence>
<evidence type="ECO:0000256" key="16">
    <source>
        <dbReference type="HAMAP-Rule" id="MF_01274"/>
    </source>
</evidence>
<reference evidence="17 18" key="1">
    <citation type="submission" date="2024-09" db="EMBL/GenBank/DDBJ databases">
        <authorList>
            <person name="Sun Q."/>
            <person name="Mori K."/>
        </authorList>
    </citation>
    <scope>NUCLEOTIDE SEQUENCE [LARGE SCALE GENOMIC DNA]</scope>
    <source>
        <strain evidence="17 18">TBRC 1432</strain>
    </source>
</reference>
<evidence type="ECO:0000256" key="8">
    <source>
        <dbReference type="ARBA" id="ARBA00022679"/>
    </source>
</evidence>
<dbReference type="InterPro" id="IPR043129">
    <property type="entry name" value="ATPase_NBD"/>
</dbReference>
<dbReference type="NCBIfam" id="NF009845">
    <property type="entry name" value="PRK13318.1-3"/>
    <property type="match status" value="1"/>
</dbReference>
<dbReference type="Pfam" id="PF03309">
    <property type="entry name" value="Pan_kinase"/>
    <property type="match status" value="1"/>
</dbReference>
<comment type="caution">
    <text evidence="17">The sequence shown here is derived from an EMBL/GenBank/DDBJ whole genome shotgun (WGS) entry which is preliminary data.</text>
</comment>
<comment type="function">
    <text evidence="16">Catalyzes the phosphorylation of pantothenate (Pan), the first step in CoA biosynthesis.</text>
</comment>
<dbReference type="EC" id="2.7.1.33" evidence="6 16"/>
<evidence type="ECO:0000256" key="5">
    <source>
        <dbReference type="ARBA" id="ARBA00011738"/>
    </source>
</evidence>
<evidence type="ECO:0000256" key="10">
    <source>
        <dbReference type="ARBA" id="ARBA00022777"/>
    </source>
</evidence>
<dbReference type="PANTHER" id="PTHR34265:SF1">
    <property type="entry name" value="TYPE III PANTOTHENATE KINASE"/>
    <property type="match status" value="1"/>
</dbReference>
<dbReference type="GO" id="GO:0004594">
    <property type="term" value="F:pantothenate kinase activity"/>
    <property type="evidence" value="ECO:0007669"/>
    <property type="project" value="UniProtKB-EC"/>
</dbReference>
<feature type="binding site" evidence="16">
    <location>
        <position position="127"/>
    </location>
    <ligand>
        <name>K(+)</name>
        <dbReference type="ChEBI" id="CHEBI:29103"/>
    </ligand>
</feature>
<dbReference type="Proteomes" id="UP001589810">
    <property type="component" value="Unassembled WGS sequence"/>
</dbReference>
<feature type="binding site" evidence="16">
    <location>
        <position position="130"/>
    </location>
    <ligand>
        <name>ATP</name>
        <dbReference type="ChEBI" id="CHEBI:30616"/>
    </ligand>
</feature>
<keyword evidence="11 16" id="KW-0067">ATP-binding</keyword>
<feature type="active site" description="Proton acceptor" evidence="16">
    <location>
        <position position="107"/>
    </location>
</feature>
<gene>
    <name evidence="16" type="primary">coaX</name>
    <name evidence="17" type="ORF">ACFFH7_34890</name>
</gene>
<keyword evidence="18" id="KW-1185">Reference proteome</keyword>
<keyword evidence="9 16" id="KW-0547">Nucleotide-binding</keyword>
<evidence type="ECO:0000256" key="7">
    <source>
        <dbReference type="ARBA" id="ARBA00022490"/>
    </source>
</evidence>
<dbReference type="Gene3D" id="3.30.420.40">
    <property type="match status" value="2"/>
</dbReference>
<feature type="binding site" evidence="16">
    <location>
        <position position="182"/>
    </location>
    <ligand>
        <name>substrate</name>
    </ligand>
</feature>
<keyword evidence="13 16" id="KW-0173">Coenzyme A biosynthesis</keyword>
<dbReference type="EMBL" id="JBHLUD010000013">
    <property type="protein sequence ID" value="MFC0546740.1"/>
    <property type="molecule type" value="Genomic_DNA"/>
</dbReference>
<accession>A0ABV6N2F3</accession>
<sequence>MLLCVDIGNTNISLGLYRGDELVHDWRMRTDPRMTADELALGMRGMLGPLADQVAGVSALSTVPAVLRELRVMLGRYYGNVPRIVVQPGVRTGVPLLVDNPKEVGGDRLVNTMAAHHLYGTACVVADFGTVTNIDVSTAKGEFLGGAFLAGVEISAEALAVSGAQLRKVEVARPRSVIGRTTVECLQSGLLYGYAGQVDGLVRRMTRELDAAGAGPVNVIGTGGLAPVIVPETETIQHHVPELTLLGLRLVYERNAT</sequence>
<keyword evidence="7 16" id="KW-0963">Cytoplasm</keyword>
<evidence type="ECO:0000256" key="2">
    <source>
        <dbReference type="ARBA" id="ARBA00001958"/>
    </source>
</evidence>